<organism evidence="1 2">
    <name type="scientific">Rubroshorea leprosula</name>
    <dbReference type="NCBI Taxonomy" id="152421"/>
    <lineage>
        <taxon>Eukaryota</taxon>
        <taxon>Viridiplantae</taxon>
        <taxon>Streptophyta</taxon>
        <taxon>Embryophyta</taxon>
        <taxon>Tracheophyta</taxon>
        <taxon>Spermatophyta</taxon>
        <taxon>Magnoliopsida</taxon>
        <taxon>eudicotyledons</taxon>
        <taxon>Gunneridae</taxon>
        <taxon>Pentapetalae</taxon>
        <taxon>rosids</taxon>
        <taxon>malvids</taxon>
        <taxon>Malvales</taxon>
        <taxon>Dipterocarpaceae</taxon>
        <taxon>Rubroshorea</taxon>
    </lineage>
</organism>
<evidence type="ECO:0000313" key="1">
    <source>
        <dbReference type="EMBL" id="GKV45170.1"/>
    </source>
</evidence>
<dbReference type="Proteomes" id="UP001054252">
    <property type="component" value="Unassembled WGS sequence"/>
</dbReference>
<keyword evidence="2" id="KW-1185">Reference proteome</keyword>
<name>A0AAV5M5W7_9ROSI</name>
<protein>
    <submittedName>
        <fullName evidence="1">Uncharacterized protein</fullName>
    </submittedName>
</protein>
<dbReference type="AlphaFoldDB" id="A0AAV5M5W7"/>
<gene>
    <name evidence="1" type="ORF">SLEP1_g52280</name>
</gene>
<comment type="caution">
    <text evidence="1">The sequence shown here is derived from an EMBL/GenBank/DDBJ whole genome shotgun (WGS) entry which is preliminary data.</text>
</comment>
<reference evidence="1 2" key="1">
    <citation type="journal article" date="2021" name="Commun. Biol.">
        <title>The genome of Shorea leprosula (Dipterocarpaceae) highlights the ecological relevance of drought in aseasonal tropical rainforests.</title>
        <authorList>
            <person name="Ng K.K.S."/>
            <person name="Kobayashi M.J."/>
            <person name="Fawcett J.A."/>
            <person name="Hatakeyama M."/>
            <person name="Paape T."/>
            <person name="Ng C.H."/>
            <person name="Ang C.C."/>
            <person name="Tnah L.H."/>
            <person name="Lee C.T."/>
            <person name="Nishiyama T."/>
            <person name="Sese J."/>
            <person name="O'Brien M.J."/>
            <person name="Copetti D."/>
            <person name="Mohd Noor M.I."/>
            <person name="Ong R.C."/>
            <person name="Putra M."/>
            <person name="Sireger I.Z."/>
            <person name="Indrioko S."/>
            <person name="Kosugi Y."/>
            <person name="Izuno A."/>
            <person name="Isagi Y."/>
            <person name="Lee S.L."/>
            <person name="Shimizu K.K."/>
        </authorList>
    </citation>
    <scope>NUCLEOTIDE SEQUENCE [LARGE SCALE GENOMIC DNA]</scope>
    <source>
        <strain evidence="1">214</strain>
    </source>
</reference>
<proteinExistence type="predicted"/>
<evidence type="ECO:0000313" key="2">
    <source>
        <dbReference type="Proteomes" id="UP001054252"/>
    </source>
</evidence>
<accession>A0AAV5M5W7</accession>
<sequence>MARCRGHDCWRRVQACKQRGFGAAGGKGIWCRGRLAQCRGEIDADSVQSRCRSDDCVGSGRRRHVGRRAGSKGAGWCRGEARTCRGPGFGPQGAGRRA</sequence>
<dbReference type="EMBL" id="BPVZ01000191">
    <property type="protein sequence ID" value="GKV45170.1"/>
    <property type="molecule type" value="Genomic_DNA"/>
</dbReference>